<dbReference type="InterPro" id="IPR013154">
    <property type="entry name" value="ADH-like_N"/>
</dbReference>
<evidence type="ECO:0000259" key="12">
    <source>
        <dbReference type="PROSITE" id="PS52019"/>
    </source>
</evidence>
<proteinExistence type="predicted"/>
<dbReference type="CDD" id="cd05195">
    <property type="entry name" value="enoyl_red"/>
    <property type="match status" value="1"/>
</dbReference>
<dbReference type="SMART" id="SM00825">
    <property type="entry name" value="PKS_KS"/>
    <property type="match status" value="1"/>
</dbReference>
<dbReference type="InterPro" id="IPR032821">
    <property type="entry name" value="PKS_assoc"/>
</dbReference>
<dbReference type="InterPro" id="IPR013217">
    <property type="entry name" value="Methyltransf_12"/>
</dbReference>
<dbReference type="InterPro" id="IPR009081">
    <property type="entry name" value="PP-bd_ACP"/>
</dbReference>
<dbReference type="SMART" id="SM00822">
    <property type="entry name" value="PKS_KR"/>
    <property type="match status" value="1"/>
</dbReference>
<dbReference type="Pfam" id="PF23297">
    <property type="entry name" value="ACP_SdgA_C"/>
    <property type="match status" value="1"/>
</dbReference>
<keyword evidence="5" id="KW-0560">Oxidoreductase</keyword>
<keyword evidence="3" id="KW-0808">Transferase</keyword>
<evidence type="ECO:0000256" key="6">
    <source>
        <dbReference type="ARBA" id="ARBA00023268"/>
    </source>
</evidence>
<dbReference type="Pfam" id="PF13602">
    <property type="entry name" value="ADH_zinc_N_2"/>
    <property type="match status" value="1"/>
</dbReference>
<dbReference type="InterPro" id="IPR016039">
    <property type="entry name" value="Thiolase-like"/>
</dbReference>
<dbReference type="GO" id="GO:0004312">
    <property type="term" value="F:fatty acid synthase activity"/>
    <property type="evidence" value="ECO:0007669"/>
    <property type="project" value="TreeGrafter"/>
</dbReference>
<dbReference type="SUPFAM" id="SSF47336">
    <property type="entry name" value="ACP-like"/>
    <property type="match status" value="1"/>
</dbReference>
<dbReference type="Proteomes" id="UP001285354">
    <property type="component" value="Unassembled WGS sequence"/>
</dbReference>
<dbReference type="SUPFAM" id="SSF55048">
    <property type="entry name" value="Probable ACP-binding domain of malonyl-CoA ACP transacylase"/>
    <property type="match status" value="1"/>
</dbReference>
<dbReference type="InterPro" id="IPR016036">
    <property type="entry name" value="Malonyl_transacylase_ACP-bd"/>
</dbReference>
<feature type="region of interest" description="C-terminal hotdog fold" evidence="8">
    <location>
        <begin position="963"/>
        <end position="1119"/>
    </location>
</feature>
<dbReference type="Pfam" id="PF23114">
    <property type="entry name" value="NAD-bd_HRPKS_sdrA"/>
    <property type="match status" value="1"/>
</dbReference>
<dbReference type="InterPro" id="IPR057326">
    <property type="entry name" value="KR_dom"/>
</dbReference>
<dbReference type="SMART" id="SM00829">
    <property type="entry name" value="PKS_ER"/>
    <property type="match status" value="1"/>
</dbReference>
<dbReference type="InterPro" id="IPR014043">
    <property type="entry name" value="Acyl_transferase_dom"/>
</dbReference>
<dbReference type="InterPro" id="IPR049552">
    <property type="entry name" value="PKS_DH_N"/>
</dbReference>
<dbReference type="Pfam" id="PF00698">
    <property type="entry name" value="Acyl_transf_1"/>
    <property type="match status" value="1"/>
</dbReference>
<dbReference type="InterPro" id="IPR056501">
    <property type="entry name" value="NAD-bd_HRPKS_sdrA"/>
</dbReference>
<dbReference type="PROSITE" id="PS52004">
    <property type="entry name" value="KS3_2"/>
    <property type="match status" value="1"/>
</dbReference>
<dbReference type="PROSITE" id="PS00012">
    <property type="entry name" value="PHOSPHOPANTETHEINE"/>
    <property type="match status" value="1"/>
</dbReference>
<dbReference type="Gene3D" id="3.90.180.10">
    <property type="entry name" value="Medium-chain alcohol dehydrogenases, catalytic domain"/>
    <property type="match status" value="1"/>
</dbReference>
<dbReference type="InterPro" id="IPR050091">
    <property type="entry name" value="PKS_NRPS_Biosynth_Enz"/>
</dbReference>
<sequence>MASQEAFNTPRNGKEPHLNGVNGSHVADFPISSIAIVGMSGRFGGEATSPSKLWELCRDGKDGWSTIPGDRFDIKSLFHPTPSRLGRNHVKGGYFFKEDVALFDAAFFNFPADVLSSEGRCYAWDDRASGYGRGEGVSTLILKRLDAAQKDGDFIHAVIRDSGSGQDGKTPTISSPSMEAQLSLIRECYSRAGLDISETSYVEAHMTGTPTGDPVEAEALAKSFGAQRKANDPVIVGSVKTNVGHTEPTSGLAAIIKTAYILQNGLIPPNLNYNNTNPKIPLAKWNLKVPTVLTPWPQNKPMRASINNFGYGGSNTHIILERAPDNARPNGHHNGRLENSEPSRVYVVSSKDNASTQNASKKLAAYIRSSFSEGKGLSPADLAFTLAERKSRFPRAVALKAKNLEELACLLEDPKLKVTRALRYSRLGFVFNGQGAQWHAMGRELISAYPVFGSAIHRAEAVLKRYGAEWSLSEELTRDAKTTRVHAIDLSQPITVALQMALVDLLASWGIAPSAVTSHSSGEIAAAYSVGALSFEEALGVVYFRGKHALKHHLIKPMKGSMLAAGISPERAAEYIKNTANGVVVIACVNSPDGVTLSGDTLAVREVASRLEKDGLFARELKVPMAYHSHHMENMAPDYFESLTAILPQTRTWAGAIFSSPVTGNILASPEALGPEHWVENLTSPVLFSQAFENMCFSTNSSLETIQPSKVSNVDIIIEIGAHGTLSGPIRQILKDRKLPYFSCLTRSVNAVDSMHGLACELTVLGYPVVLGAVNSPLDSRPSHFVHDLPTYSWNHTIRYWNEPRKYLEHRNRRFQPHELLGSPIAGSNRRTPIWRTFLTLAEVPWLSDHQIEGKAVLPGAGYIAMAIEAVRLLTDATETSIRGYSLRDIEILNALTIMDSPTGVEIQFSLRPCSEKELEYQGWYEFGVCSVGEEGSWVEHCKGFVSAETVAKNQAGLDKLETKWLHSKNFFTPGLKVKDVDPEYVFAGLREMTLEHDKAITTFNIGSAVTPIASDINEAYVVHPTTLDSIFQAFYVCIPEKTRENALVVPRSIRSIFVPKDIERKAGQKLRAFTELVKSDRRGAISKAVIASAAQEEPSSFLSIEGFYTQGIPREALDGDESKLPHLCAKSTWEPDILHCLPSGLRGSWISSLSDAELAFEKNLRRATYHLIHDAVLQLEGKQTLTWKPHQVLLYNWMKTVVEQGQSNKLAAGSKSWAKSSRGIKQRIFDDLASENAAGALVFRIGSSLVEIIQGEVSSLDLIDNDLLQRYYQEAPARKRTFKHLKNTIELYAAKYPGANVLEIGAGPGVVTAIALDGFATKSTPGSGSLLGHYDFTDSSDTLFEDVKQKLGSWGSLIDFKKLDINLDPNGQSFLPGSYDLIISSLPLRRTKDLVRVLDNIRRLLKPLGKLILLETTQDRISTHLLFGTLYGPALGKGETDLEISPNLSTENWDKILKSTGFTGVELEVGDCENLEFQSESILVSTAASETTHPQLATIVYTDSYPPETWTTELVQSISANIGAATTIQSLEELEVKDDTLYIFTPEMTKPFLDTLDSPSFEKLKRVLVDGLGVLWLSCSSTIDAAEPLYAQAQGLFRTMKQEDSSKRYVQLDFDMSREAWSSDKIGHICHVLKQSFNYSIESGNIEWEYAVKDSVLYVPRFYPDVIHDRLSSEVKASSSSQLEPFSQPGRDLVWAPSSSGLLSDLHFTEQAELELPDGFVELESKAYGLNFRDVMLALNQLDETLLGHDCAGIITRMGPHTESSGLRVGDRVAGVCQGRFATKTRVAYTTVTKIPDDMSWEEAASLPLVYITAYIALVEISRLQRGESVLIHAASGGTGQAAVMLAQHIGAEVFVTCGTDVKREYLIQRYGIAPDHIYSSRDKSFAPAIMAKTNGKGVDVVLNSLAGPLLKATWECVARFGRFLEIGKIDMEAAKLLDLSPLTRCATMNGIDILQYIEYRSGVVQNALANVIRLCADNTSGVKPVYPLTPYPISDLEKAMRIMQRGQHMGKIVIVPGTDDQVKVVSSNLETSLDRADSTYLIVGGLGGIGRAMALWMMEKGAKHILLVSRSAASHPEAASLSRRAKDHGCNLQVRSCDVSDEVSLVALLAGCARSMPPVRGVIQAAMHLNDTVMERMSYDQWYRGITPKVAGTRNLDKHLTDLKFFIMLSSVSGVIGNVSQSNYAAGNTYQDGLARHRTSKGLPAVSIDLGPVSDVGVLAESNAAELDRVEKSLGSTSISSAQLLRLIEASIRDPFKKTLDDSQIITCVADWANIPEGVPIKKDKRFGTLRLGDSRATSALPAAAASGGGRLEELINTMATARAAPQNLTAEQGSAVATELMVNKMSLLFSVDSSEFEASLPLAHYGVDSLLAVELRNWLSAAVKAKVTIFEILQTASLADFATLIARRCGLILEV</sequence>
<dbReference type="CDD" id="cd02440">
    <property type="entry name" value="AdoMet_MTases"/>
    <property type="match status" value="1"/>
</dbReference>
<dbReference type="SUPFAM" id="SSF50129">
    <property type="entry name" value="GroES-like"/>
    <property type="match status" value="1"/>
</dbReference>
<dbReference type="InterPro" id="IPR013968">
    <property type="entry name" value="PKS_KR"/>
</dbReference>
<keyword evidence="7" id="KW-0012">Acyltransferase</keyword>
<dbReference type="InterPro" id="IPR011032">
    <property type="entry name" value="GroES-like_sf"/>
</dbReference>
<feature type="active site" description="Proton donor; for dehydratase activity" evidence="8">
    <location>
        <position position="1029"/>
    </location>
</feature>
<evidence type="ECO:0000256" key="4">
    <source>
        <dbReference type="ARBA" id="ARBA00022857"/>
    </source>
</evidence>
<dbReference type="InterPro" id="IPR014031">
    <property type="entry name" value="Ketoacyl_synth_C"/>
</dbReference>
<evidence type="ECO:0000313" key="13">
    <source>
        <dbReference type="EMBL" id="KAK2624708.1"/>
    </source>
</evidence>
<keyword evidence="1" id="KW-0596">Phosphopantetheine</keyword>
<keyword evidence="2" id="KW-0597">Phosphoprotein</keyword>
<evidence type="ECO:0000256" key="9">
    <source>
        <dbReference type="SAM" id="MobiDB-lite"/>
    </source>
</evidence>
<dbReference type="InterPro" id="IPR014030">
    <property type="entry name" value="Ketoacyl_synth_N"/>
</dbReference>
<accession>A0AAD9WC01</accession>
<feature type="domain" description="Carrier" evidence="10">
    <location>
        <begin position="2334"/>
        <end position="2412"/>
    </location>
</feature>
<evidence type="ECO:0000256" key="7">
    <source>
        <dbReference type="ARBA" id="ARBA00023315"/>
    </source>
</evidence>
<dbReference type="GO" id="GO:0006633">
    <property type="term" value="P:fatty acid biosynthetic process"/>
    <property type="evidence" value="ECO:0007669"/>
    <property type="project" value="TreeGrafter"/>
</dbReference>
<dbReference type="SUPFAM" id="SSF53901">
    <property type="entry name" value="Thiolase-like"/>
    <property type="match status" value="2"/>
</dbReference>
<evidence type="ECO:0000256" key="2">
    <source>
        <dbReference type="ARBA" id="ARBA00022553"/>
    </source>
</evidence>
<keyword evidence="14" id="KW-1185">Reference proteome</keyword>
<gene>
    <name evidence="13" type="ORF">QTJ16_005901</name>
</gene>
<dbReference type="PROSITE" id="PS52019">
    <property type="entry name" value="PKS_MFAS_DH"/>
    <property type="match status" value="1"/>
</dbReference>
<dbReference type="PROSITE" id="PS50075">
    <property type="entry name" value="CARRIER"/>
    <property type="match status" value="1"/>
</dbReference>
<dbReference type="GO" id="GO:1901336">
    <property type="term" value="P:lactone biosynthetic process"/>
    <property type="evidence" value="ECO:0007669"/>
    <property type="project" value="UniProtKB-ARBA"/>
</dbReference>
<dbReference type="EMBL" id="JAUBYV010000009">
    <property type="protein sequence ID" value="KAK2624708.1"/>
    <property type="molecule type" value="Genomic_DNA"/>
</dbReference>
<dbReference type="InterPro" id="IPR020841">
    <property type="entry name" value="PKS_Beta-ketoAc_synthase_dom"/>
</dbReference>
<evidence type="ECO:0000256" key="3">
    <source>
        <dbReference type="ARBA" id="ARBA00022679"/>
    </source>
</evidence>
<reference evidence="13" key="1">
    <citation type="submission" date="2023-06" db="EMBL/GenBank/DDBJ databases">
        <title>Draft genome of Marssonina rosae.</title>
        <authorList>
            <person name="Cheng Q."/>
        </authorList>
    </citation>
    <scope>NUCLEOTIDE SEQUENCE</scope>
    <source>
        <strain evidence="13">R4</strain>
    </source>
</reference>
<dbReference type="Pfam" id="PF00109">
    <property type="entry name" value="ketoacyl-synt"/>
    <property type="match status" value="2"/>
</dbReference>
<dbReference type="SMART" id="SM00827">
    <property type="entry name" value="PKS_AT"/>
    <property type="match status" value="1"/>
</dbReference>
<dbReference type="GO" id="GO:0031177">
    <property type="term" value="F:phosphopantetheine binding"/>
    <property type="evidence" value="ECO:0007669"/>
    <property type="project" value="InterPro"/>
</dbReference>
<protein>
    <recommendedName>
        <fullName evidence="15">Carrier domain-containing protein</fullName>
    </recommendedName>
</protein>
<comment type="caution">
    <text evidence="13">The sequence shown here is derived from an EMBL/GenBank/DDBJ whole genome shotgun (WGS) entry which is preliminary data.</text>
</comment>
<feature type="domain" description="PKS/mFAS DH" evidence="12">
    <location>
        <begin position="818"/>
        <end position="1119"/>
    </location>
</feature>
<dbReference type="SUPFAM" id="SSF53335">
    <property type="entry name" value="S-adenosyl-L-methionine-dependent methyltransferases"/>
    <property type="match status" value="1"/>
</dbReference>
<feature type="region of interest" description="Disordered" evidence="9">
    <location>
        <begin position="1"/>
        <end position="20"/>
    </location>
</feature>
<evidence type="ECO:0000256" key="5">
    <source>
        <dbReference type="ARBA" id="ARBA00023002"/>
    </source>
</evidence>
<feature type="compositionally biased region" description="Polar residues" evidence="9">
    <location>
        <begin position="1"/>
        <end position="11"/>
    </location>
</feature>
<evidence type="ECO:0000256" key="1">
    <source>
        <dbReference type="ARBA" id="ARBA00022450"/>
    </source>
</evidence>
<dbReference type="FunFam" id="3.40.50.720:FF:000209">
    <property type="entry name" value="Polyketide synthase Pks12"/>
    <property type="match status" value="1"/>
</dbReference>
<dbReference type="Pfam" id="PF21089">
    <property type="entry name" value="PKS_DH_N"/>
    <property type="match status" value="1"/>
</dbReference>
<dbReference type="Pfam" id="PF08240">
    <property type="entry name" value="ADH_N"/>
    <property type="match status" value="1"/>
</dbReference>
<dbReference type="InterPro" id="IPR006162">
    <property type="entry name" value="Ppantetheine_attach_site"/>
</dbReference>
<organism evidence="13 14">
    <name type="scientific">Diplocarpon rosae</name>
    <dbReference type="NCBI Taxonomy" id="946125"/>
    <lineage>
        <taxon>Eukaryota</taxon>
        <taxon>Fungi</taxon>
        <taxon>Dikarya</taxon>
        <taxon>Ascomycota</taxon>
        <taxon>Pezizomycotina</taxon>
        <taxon>Leotiomycetes</taxon>
        <taxon>Helotiales</taxon>
        <taxon>Drepanopezizaceae</taxon>
        <taxon>Diplocarpon</taxon>
    </lineage>
</organism>
<keyword evidence="4" id="KW-0521">NADP</keyword>
<dbReference type="InterPro" id="IPR049551">
    <property type="entry name" value="PKS_DH_C"/>
</dbReference>
<dbReference type="PANTHER" id="PTHR43775">
    <property type="entry name" value="FATTY ACID SYNTHASE"/>
    <property type="match status" value="1"/>
</dbReference>
<dbReference type="InterPro" id="IPR020806">
    <property type="entry name" value="PKS_PP-bd"/>
</dbReference>
<feature type="domain" description="Ketosynthase family 3 (KS3)" evidence="11">
    <location>
        <begin position="1"/>
        <end position="322"/>
    </location>
</feature>
<dbReference type="InterPro" id="IPR036291">
    <property type="entry name" value="NAD(P)-bd_dom_sf"/>
</dbReference>
<evidence type="ECO:0000259" key="11">
    <source>
        <dbReference type="PROSITE" id="PS52004"/>
    </source>
</evidence>
<evidence type="ECO:0000256" key="8">
    <source>
        <dbReference type="PROSITE-ProRule" id="PRU01363"/>
    </source>
</evidence>
<dbReference type="InterPro" id="IPR001227">
    <property type="entry name" value="Ac_transferase_dom_sf"/>
</dbReference>
<dbReference type="SUPFAM" id="SSF52151">
    <property type="entry name" value="FabD/lysophospholipase-like"/>
    <property type="match status" value="1"/>
</dbReference>
<feature type="region of interest" description="N-terminal hotdog fold" evidence="8">
    <location>
        <begin position="818"/>
        <end position="953"/>
    </location>
</feature>
<dbReference type="Pfam" id="PF16197">
    <property type="entry name" value="KAsynt_C_assoc"/>
    <property type="match status" value="1"/>
</dbReference>
<dbReference type="Pfam" id="PF08242">
    <property type="entry name" value="Methyltransf_12"/>
    <property type="match status" value="1"/>
</dbReference>
<dbReference type="InterPro" id="IPR016035">
    <property type="entry name" value="Acyl_Trfase/lysoPLipase"/>
</dbReference>
<dbReference type="Pfam" id="PF02801">
    <property type="entry name" value="Ketoacyl-synt_C"/>
    <property type="match status" value="1"/>
</dbReference>
<dbReference type="InterPro" id="IPR020843">
    <property type="entry name" value="ER"/>
</dbReference>
<dbReference type="InterPro" id="IPR020807">
    <property type="entry name" value="PKS_DH"/>
</dbReference>
<evidence type="ECO:0000259" key="10">
    <source>
        <dbReference type="PROSITE" id="PS50075"/>
    </source>
</evidence>
<dbReference type="InterPro" id="IPR036736">
    <property type="entry name" value="ACP-like_sf"/>
</dbReference>
<dbReference type="Gene3D" id="3.40.47.10">
    <property type="match status" value="2"/>
</dbReference>
<evidence type="ECO:0008006" key="15">
    <source>
        <dbReference type="Google" id="ProtNLM"/>
    </source>
</evidence>
<dbReference type="SUPFAM" id="SSF51735">
    <property type="entry name" value="NAD(P)-binding Rossmann-fold domains"/>
    <property type="match status" value="2"/>
</dbReference>
<feature type="active site" description="Proton acceptor; for dehydratase activity" evidence="8">
    <location>
        <position position="850"/>
    </location>
</feature>
<keyword evidence="6" id="KW-0511">Multifunctional enzyme</keyword>
<dbReference type="Gene3D" id="3.40.50.720">
    <property type="entry name" value="NAD(P)-binding Rossmann-like Domain"/>
    <property type="match status" value="2"/>
</dbReference>
<dbReference type="Gene3D" id="1.10.1200.10">
    <property type="entry name" value="ACP-like"/>
    <property type="match status" value="1"/>
</dbReference>
<dbReference type="SMART" id="SM00826">
    <property type="entry name" value="PKS_DH"/>
    <property type="match status" value="1"/>
</dbReference>
<evidence type="ECO:0000313" key="14">
    <source>
        <dbReference type="Proteomes" id="UP001285354"/>
    </source>
</evidence>
<name>A0AAD9WC01_9HELO</name>
<dbReference type="SMART" id="SM00823">
    <property type="entry name" value="PKS_PP"/>
    <property type="match status" value="1"/>
</dbReference>
<dbReference type="Pfam" id="PF08659">
    <property type="entry name" value="KR"/>
    <property type="match status" value="1"/>
</dbReference>
<dbReference type="InterPro" id="IPR049900">
    <property type="entry name" value="PKS_mFAS_DH"/>
</dbReference>
<dbReference type="Gene3D" id="3.10.129.110">
    <property type="entry name" value="Polyketide synthase dehydratase"/>
    <property type="match status" value="1"/>
</dbReference>
<dbReference type="InterPro" id="IPR042104">
    <property type="entry name" value="PKS_dehydratase_sf"/>
</dbReference>
<dbReference type="InterPro" id="IPR029063">
    <property type="entry name" value="SAM-dependent_MTases_sf"/>
</dbReference>
<dbReference type="PANTHER" id="PTHR43775:SF29">
    <property type="entry name" value="ASPERFURANONE POLYKETIDE SYNTHASE AFOG-RELATED"/>
    <property type="match status" value="1"/>
</dbReference>
<dbReference type="Pfam" id="PF14765">
    <property type="entry name" value="PS-DH"/>
    <property type="match status" value="1"/>
</dbReference>
<dbReference type="GO" id="GO:0030639">
    <property type="term" value="P:polyketide biosynthetic process"/>
    <property type="evidence" value="ECO:0007669"/>
    <property type="project" value="UniProtKB-ARBA"/>
</dbReference>
<dbReference type="Gene3D" id="3.40.366.10">
    <property type="entry name" value="Malonyl-Coenzyme A Acyl Carrier Protein, domain 2"/>
    <property type="match status" value="1"/>
</dbReference>
<dbReference type="Gene3D" id="3.40.50.150">
    <property type="entry name" value="Vaccinia Virus protein VP39"/>
    <property type="match status" value="1"/>
</dbReference>
<dbReference type="GO" id="GO:0016491">
    <property type="term" value="F:oxidoreductase activity"/>
    <property type="evidence" value="ECO:0007669"/>
    <property type="project" value="UniProtKB-KW"/>
</dbReference>
<dbReference type="CDD" id="cd00833">
    <property type="entry name" value="PKS"/>
    <property type="match status" value="1"/>
</dbReference>